<keyword evidence="7" id="KW-0963">Cytoplasm</keyword>
<dbReference type="InterPro" id="IPR020841">
    <property type="entry name" value="PKS_Beta-ketoAc_synthase_dom"/>
</dbReference>
<feature type="region of interest" description="N-terminal hotdog fold" evidence="15">
    <location>
        <begin position="1303"/>
        <end position="1425"/>
    </location>
</feature>
<dbReference type="InterPro" id="IPR036291">
    <property type="entry name" value="NAD(P)-bd_dom_sf"/>
</dbReference>
<feature type="domain" description="Ketosynthase family 3 (KS3)" evidence="18">
    <location>
        <begin position="665"/>
        <end position="1090"/>
    </location>
</feature>
<dbReference type="Gene3D" id="3.40.47.10">
    <property type="match status" value="2"/>
</dbReference>
<dbReference type="GO" id="GO:0005886">
    <property type="term" value="C:plasma membrane"/>
    <property type="evidence" value="ECO:0007669"/>
    <property type="project" value="TreeGrafter"/>
</dbReference>
<dbReference type="PROSITE" id="PS52004">
    <property type="entry name" value="KS3_2"/>
    <property type="match status" value="2"/>
</dbReference>
<dbReference type="InterPro" id="IPR020806">
    <property type="entry name" value="PKS_PP-bd"/>
</dbReference>
<dbReference type="InterPro" id="IPR001753">
    <property type="entry name" value="Enoyl-CoA_hydra/iso"/>
</dbReference>
<dbReference type="SUPFAM" id="SSF52096">
    <property type="entry name" value="ClpP/crotonase"/>
    <property type="match status" value="3"/>
</dbReference>
<keyword evidence="11" id="KW-0521">NADP</keyword>
<dbReference type="InterPro" id="IPR049552">
    <property type="entry name" value="PKS_DH_N"/>
</dbReference>
<evidence type="ECO:0000256" key="2">
    <source>
        <dbReference type="ARBA" id="ARBA00004496"/>
    </source>
</evidence>
<keyword evidence="10" id="KW-0677">Repeat</keyword>
<feature type="domain" description="Carrier" evidence="17">
    <location>
        <begin position="2458"/>
        <end position="2532"/>
    </location>
</feature>
<dbReference type="Pfam" id="PF14765">
    <property type="entry name" value="PS-DH"/>
    <property type="match status" value="1"/>
</dbReference>
<dbReference type="PROSITE" id="PS00012">
    <property type="entry name" value="PHOSPHOPANTETHEINE"/>
    <property type="match status" value="3"/>
</dbReference>
<evidence type="ECO:0000256" key="13">
    <source>
        <dbReference type="ARBA" id="ARBA00049556"/>
    </source>
</evidence>
<dbReference type="GO" id="GO:0006633">
    <property type="term" value="P:fatty acid biosynthetic process"/>
    <property type="evidence" value="ECO:0007669"/>
    <property type="project" value="UniProtKB-UniPathway"/>
</dbReference>
<dbReference type="InterPro" id="IPR018376">
    <property type="entry name" value="Enoyl-CoA_hyd/isom_CS"/>
</dbReference>
<feature type="domain" description="Ketosynthase family 3 (KS3)" evidence="18">
    <location>
        <begin position="2744"/>
        <end position="3167"/>
    </location>
</feature>
<evidence type="ECO:0000259" key="19">
    <source>
        <dbReference type="PROSITE" id="PS52019"/>
    </source>
</evidence>
<evidence type="ECO:0000256" key="12">
    <source>
        <dbReference type="ARBA" id="ARBA00023268"/>
    </source>
</evidence>
<dbReference type="NCBIfam" id="NF005496">
    <property type="entry name" value="PRK07110.1"/>
    <property type="match status" value="1"/>
</dbReference>
<dbReference type="InterPro" id="IPR029045">
    <property type="entry name" value="ClpP/crotonase-like_dom_sf"/>
</dbReference>
<accession>A0A545U9B4</accession>
<organism evidence="20 21">
    <name type="scientific">Aliikangiella coralliicola</name>
    <dbReference type="NCBI Taxonomy" id="2592383"/>
    <lineage>
        <taxon>Bacteria</taxon>
        <taxon>Pseudomonadati</taxon>
        <taxon>Pseudomonadota</taxon>
        <taxon>Gammaproteobacteria</taxon>
        <taxon>Oceanospirillales</taxon>
        <taxon>Pleioneaceae</taxon>
        <taxon>Aliikangiella</taxon>
    </lineage>
</organism>
<comment type="cofactor">
    <cofactor evidence="1">
        <name>pantetheine 4'-phosphate</name>
        <dbReference type="ChEBI" id="CHEBI:47942"/>
    </cofactor>
</comment>
<dbReference type="Pfam" id="PF00109">
    <property type="entry name" value="ketoacyl-synt"/>
    <property type="match status" value="2"/>
</dbReference>
<comment type="caution">
    <text evidence="20">The sequence shown here is derived from an EMBL/GenBank/DDBJ whole genome shotgun (WGS) entry which is preliminary data.</text>
</comment>
<comment type="similarity">
    <text evidence="16">Belongs to the enoyl-CoA hydratase/isomerase family.</text>
</comment>
<dbReference type="PROSITE" id="PS50075">
    <property type="entry name" value="CARRIER"/>
    <property type="match status" value="3"/>
</dbReference>
<dbReference type="GO" id="GO:0005737">
    <property type="term" value="C:cytoplasm"/>
    <property type="evidence" value="ECO:0007669"/>
    <property type="project" value="UniProtKB-SubCell"/>
</dbReference>
<feature type="domain" description="Carrier" evidence="17">
    <location>
        <begin position="512"/>
        <end position="588"/>
    </location>
</feature>
<evidence type="ECO:0000313" key="21">
    <source>
        <dbReference type="Proteomes" id="UP000315439"/>
    </source>
</evidence>
<dbReference type="RefSeq" id="WP_142932922.1">
    <property type="nucleotide sequence ID" value="NZ_ML660167.1"/>
</dbReference>
<evidence type="ECO:0000256" key="5">
    <source>
        <dbReference type="ARBA" id="ARBA00006484"/>
    </source>
</evidence>
<evidence type="ECO:0000256" key="10">
    <source>
        <dbReference type="ARBA" id="ARBA00022737"/>
    </source>
</evidence>
<dbReference type="Gene3D" id="3.10.129.120">
    <property type="match status" value="1"/>
</dbReference>
<evidence type="ECO:0000256" key="3">
    <source>
        <dbReference type="ARBA" id="ARBA00004792"/>
    </source>
</evidence>
<dbReference type="Pfam" id="PF00550">
    <property type="entry name" value="PP-binding"/>
    <property type="match status" value="3"/>
</dbReference>
<keyword evidence="12" id="KW-0511">Multifunctional enzyme</keyword>
<dbReference type="GO" id="GO:0031177">
    <property type="term" value="F:phosphopantetheine binding"/>
    <property type="evidence" value="ECO:0007669"/>
    <property type="project" value="InterPro"/>
</dbReference>
<dbReference type="InterPro" id="IPR036736">
    <property type="entry name" value="ACP-like_sf"/>
</dbReference>
<evidence type="ECO:0000256" key="11">
    <source>
        <dbReference type="ARBA" id="ARBA00022857"/>
    </source>
</evidence>
<dbReference type="InterPro" id="IPR049551">
    <property type="entry name" value="PKS_DH_C"/>
</dbReference>
<dbReference type="InterPro" id="IPR006162">
    <property type="entry name" value="Ppantetheine_attach_site"/>
</dbReference>
<dbReference type="Pfam" id="PF22336">
    <property type="entry name" value="RhiE-like_linker"/>
    <property type="match status" value="2"/>
</dbReference>
<dbReference type="OrthoDB" id="9778690at2"/>
<dbReference type="Proteomes" id="UP000315439">
    <property type="component" value="Unassembled WGS sequence"/>
</dbReference>
<comment type="pathway">
    <text evidence="3">Antibiotic biosynthesis.</text>
</comment>
<dbReference type="SMART" id="SM00822">
    <property type="entry name" value="PKS_KR"/>
    <property type="match status" value="1"/>
</dbReference>
<comment type="similarity">
    <text evidence="5">Belongs to the short-chain dehydrogenases/reductases (SDR) family.</text>
</comment>
<dbReference type="SMART" id="SM00825">
    <property type="entry name" value="PKS_KS"/>
    <property type="match status" value="2"/>
</dbReference>
<dbReference type="Gene3D" id="1.10.1200.10">
    <property type="entry name" value="ACP-like"/>
    <property type="match status" value="3"/>
</dbReference>
<protein>
    <submittedName>
        <fullName evidence="20">SDR family NAD(P)-dependent oxidoreductase</fullName>
    </submittedName>
</protein>
<dbReference type="CDD" id="cd06558">
    <property type="entry name" value="crotonase-like"/>
    <property type="match status" value="2"/>
</dbReference>
<dbReference type="EMBL" id="VIKS01000011">
    <property type="protein sequence ID" value="TQV86003.1"/>
    <property type="molecule type" value="Genomic_DNA"/>
</dbReference>
<keyword evidence="9" id="KW-0808">Transferase</keyword>
<dbReference type="InterPro" id="IPR009081">
    <property type="entry name" value="PP-bd_ACP"/>
</dbReference>
<dbReference type="PANTHER" id="PTHR43775">
    <property type="entry name" value="FATTY ACID SYNTHASE"/>
    <property type="match status" value="1"/>
</dbReference>
<dbReference type="InterPro" id="IPR013968">
    <property type="entry name" value="PKS_KR"/>
</dbReference>
<comment type="catalytic activity">
    <reaction evidence="13">
        <text>a (3S)-3-hydroxyacyl-CoA + NAD(+) = a 3-oxoacyl-CoA + NADH + H(+)</text>
        <dbReference type="Rhea" id="RHEA:22432"/>
        <dbReference type="ChEBI" id="CHEBI:15378"/>
        <dbReference type="ChEBI" id="CHEBI:57318"/>
        <dbReference type="ChEBI" id="CHEBI:57540"/>
        <dbReference type="ChEBI" id="CHEBI:57945"/>
        <dbReference type="ChEBI" id="CHEBI:90726"/>
        <dbReference type="EC" id="1.1.1.35"/>
    </reaction>
</comment>
<dbReference type="InterPro" id="IPR050091">
    <property type="entry name" value="PKS_NRPS_Biosynth_Enz"/>
</dbReference>
<dbReference type="InterPro" id="IPR054514">
    <property type="entry name" value="RhiE-like_linker"/>
</dbReference>
<dbReference type="Gene3D" id="3.90.226.10">
    <property type="entry name" value="2-enoyl-CoA Hydratase, Chain A, domain 1"/>
    <property type="match status" value="3"/>
</dbReference>
<feature type="region of interest" description="C-terminal hotdog fold" evidence="15">
    <location>
        <begin position="1439"/>
        <end position="1574"/>
    </location>
</feature>
<feature type="domain" description="PKS/mFAS DH" evidence="19">
    <location>
        <begin position="1303"/>
        <end position="1574"/>
    </location>
</feature>
<gene>
    <name evidence="20" type="ORF">FLL46_19015</name>
</gene>
<feature type="domain" description="Carrier" evidence="17">
    <location>
        <begin position="2595"/>
        <end position="2669"/>
    </location>
</feature>
<dbReference type="GO" id="GO:0071770">
    <property type="term" value="P:DIM/DIP cell wall layer assembly"/>
    <property type="evidence" value="ECO:0007669"/>
    <property type="project" value="TreeGrafter"/>
</dbReference>
<evidence type="ECO:0000256" key="4">
    <source>
        <dbReference type="ARBA" id="ARBA00005194"/>
    </source>
</evidence>
<comment type="caution">
    <text evidence="15">Lacks conserved residue(s) required for the propagation of feature annotation.</text>
</comment>
<keyword evidence="21" id="KW-1185">Reference proteome</keyword>
<evidence type="ECO:0000256" key="6">
    <source>
        <dbReference type="ARBA" id="ARBA00022450"/>
    </source>
</evidence>
<dbReference type="SUPFAM" id="SSF51735">
    <property type="entry name" value="NAD(P)-binding Rossmann-fold domains"/>
    <property type="match status" value="1"/>
</dbReference>
<dbReference type="PANTHER" id="PTHR43775:SF37">
    <property type="entry name" value="SI:DKEY-61P9.11"/>
    <property type="match status" value="1"/>
</dbReference>
<dbReference type="InterPro" id="IPR018201">
    <property type="entry name" value="Ketoacyl_synth_AS"/>
</dbReference>
<evidence type="ECO:0000256" key="14">
    <source>
        <dbReference type="ARBA" id="ARBA00054155"/>
    </source>
</evidence>
<dbReference type="FunFam" id="3.40.47.10:FF:000019">
    <property type="entry name" value="Polyketide synthase type I"/>
    <property type="match status" value="2"/>
</dbReference>
<evidence type="ECO:0000256" key="7">
    <source>
        <dbReference type="ARBA" id="ARBA00022490"/>
    </source>
</evidence>
<dbReference type="Gene3D" id="3.10.129.10">
    <property type="entry name" value="Hotdog Thioesterase"/>
    <property type="match status" value="1"/>
</dbReference>
<dbReference type="InterPro" id="IPR049900">
    <property type="entry name" value="PKS_mFAS_DH"/>
</dbReference>
<keyword evidence="6" id="KW-0596">Phosphopantetheine</keyword>
<dbReference type="InterPro" id="IPR016039">
    <property type="entry name" value="Thiolase-like"/>
</dbReference>
<dbReference type="Gene3D" id="1.10.1240.100">
    <property type="match status" value="2"/>
</dbReference>
<evidence type="ECO:0000259" key="17">
    <source>
        <dbReference type="PROSITE" id="PS50075"/>
    </source>
</evidence>
<dbReference type="InterPro" id="IPR014031">
    <property type="entry name" value="Ketoacyl_synth_C"/>
</dbReference>
<evidence type="ECO:0000256" key="15">
    <source>
        <dbReference type="PROSITE-ProRule" id="PRU01363"/>
    </source>
</evidence>
<comment type="function">
    <text evidence="14">Involved in production of the polyketide antibiotic thailandamide.</text>
</comment>
<dbReference type="PROSITE" id="PS00606">
    <property type="entry name" value="KS3_1"/>
    <property type="match status" value="1"/>
</dbReference>
<evidence type="ECO:0000259" key="18">
    <source>
        <dbReference type="PROSITE" id="PS52004"/>
    </source>
</evidence>
<dbReference type="GO" id="GO:0003857">
    <property type="term" value="F:(3S)-3-hydroxyacyl-CoA dehydrogenase (NAD+) activity"/>
    <property type="evidence" value="ECO:0007669"/>
    <property type="project" value="UniProtKB-EC"/>
</dbReference>
<dbReference type="UniPathway" id="UPA00094"/>
<dbReference type="Pfam" id="PF02801">
    <property type="entry name" value="Ketoacyl-synt_C"/>
    <property type="match status" value="2"/>
</dbReference>
<comment type="pathway">
    <text evidence="4">Lipid metabolism; fatty acid biosynthesis.</text>
</comment>
<dbReference type="Pfam" id="PF00378">
    <property type="entry name" value="ECH_1"/>
    <property type="match status" value="3"/>
</dbReference>
<keyword evidence="8" id="KW-0597">Phosphoprotein</keyword>
<evidence type="ECO:0000313" key="20">
    <source>
        <dbReference type="EMBL" id="TQV86003.1"/>
    </source>
</evidence>
<dbReference type="InterPro" id="IPR057326">
    <property type="entry name" value="KR_dom"/>
</dbReference>
<name>A0A545U9B4_9GAMM</name>
<dbReference type="CDD" id="cd08953">
    <property type="entry name" value="KR_2_SDR_x"/>
    <property type="match status" value="1"/>
</dbReference>
<reference evidence="20 21" key="1">
    <citation type="submission" date="2019-07" db="EMBL/GenBank/DDBJ databases">
        <title>Draft genome for Aliikangiella sp. M105.</title>
        <authorList>
            <person name="Wang G."/>
        </authorList>
    </citation>
    <scope>NUCLEOTIDE SEQUENCE [LARGE SCALE GENOMIC DNA]</scope>
    <source>
        <strain evidence="20 21">M105</strain>
    </source>
</reference>
<dbReference type="SUPFAM" id="SSF53901">
    <property type="entry name" value="Thiolase-like"/>
    <property type="match status" value="2"/>
</dbReference>
<evidence type="ECO:0000256" key="1">
    <source>
        <dbReference type="ARBA" id="ARBA00001957"/>
    </source>
</evidence>
<dbReference type="SMART" id="SM01294">
    <property type="entry name" value="PKS_PP_betabranch"/>
    <property type="match status" value="2"/>
</dbReference>
<dbReference type="Gene3D" id="6.20.390.20">
    <property type="match status" value="1"/>
</dbReference>
<dbReference type="FunFam" id="1.10.1200.10:FF:000019">
    <property type="entry name" value="Phenolpthiocerol synthesis type-I polyketide synthase PPSA"/>
    <property type="match status" value="1"/>
</dbReference>
<dbReference type="CDD" id="cd00833">
    <property type="entry name" value="PKS"/>
    <property type="match status" value="2"/>
</dbReference>
<dbReference type="Gene3D" id="3.40.50.720">
    <property type="entry name" value="NAD(P)-binding Rossmann-like Domain"/>
    <property type="match status" value="1"/>
</dbReference>
<dbReference type="PROSITE" id="PS52019">
    <property type="entry name" value="PKS_MFAS_DH"/>
    <property type="match status" value="1"/>
</dbReference>
<dbReference type="InterPro" id="IPR014030">
    <property type="entry name" value="Ketoacyl_synth_N"/>
</dbReference>
<proteinExistence type="inferred from homology"/>
<dbReference type="GO" id="GO:0004315">
    <property type="term" value="F:3-oxoacyl-[acyl-carrier-protein] synthase activity"/>
    <property type="evidence" value="ECO:0007669"/>
    <property type="project" value="InterPro"/>
</dbReference>
<evidence type="ECO:0000256" key="16">
    <source>
        <dbReference type="RuleBase" id="RU003707"/>
    </source>
</evidence>
<dbReference type="SMART" id="SM00823">
    <property type="entry name" value="PKS_PP"/>
    <property type="match status" value="3"/>
</dbReference>
<sequence>MEQMNDLKNIYRDLSQGKLTQQQALEKIKAIKLKQKNASGILLATPVWEEDASVVSNSLMFNVEQHCVLLCHLPKLNRPQLKSDLPASQVVSVVQSNKDIAADYSELALSCFEQIQSILKSRPKGPVLFQVVAADNGQMTMLSGLSGLLKTAMLENPQLIAQVVFTDVVDSAEKLTQQLQDAGNYPQETLIRYQQNERKFLHWQEVKATEKTEVKETALKETAFKDSGTYLITGGLGGLGKLMTREILQQTRHGKIIVTGRSPLTAEKQSILDDFSALNTQSESRVEYRQLDIENQSQVESLIASINTPEASLKGIIHCSGMTADNFIIKKSSEEFRQVLAPKVLGTYHLDQASRDLALDFFVLFSSAASWLGNVGQSDYAAANGFMDQFSAYRNQLVAQGDRQGKSLSVNWSLWREGGMEIEPSMLSQIEQNTGAVQLETASGLGAFYRGLQLPYSQFSVTEGNIQKLRVALLENTSLQQVSSKDEIANVTTQLDNEVVSHAPSAKYSQQNFQESTEGYLCKQFSKLLKLPSHKIDAQAPLEKYGIDSIMAMNLTSQLEKAFGSLPKTLFFEYQTIAELAQYFVRSHLAKVESLFITPIVDINQVNTPTNELKKFPAKLQSLTNKINKSKLGRRYAKQSQSPTLSNKTALGQTQISNAFGAEKTAPIAIIGLSGRYPEAPNIEAYWQNLRDGKDCIVEVPQERWDWQQYYSEDRAQKGKHFSKWGGFIVGVDEFDSRFFNISPREAKSIDPQERLFLQHAWMAVEDAGYTRTTLQIPHQEDAPGQVGVYVGVMYGEYSVSGSLASIANRVSYVLNLHGPSMTLDTMCSSSLTAIHLACQDLKLGRTDLAIAGGVNVSIHPGKYQMLSAEQFISSAGHCQSFGEGGDGYIPGEGVGAVILKRLSQAEQDGNHIYGVIKGSALNHGGKTNGYSVPNPGAQANAITRALAEAEIDSRHISYIEAHGTGTKLGDPIEIAALTKAFNQNSSSETEEFGFCLIGSAKSNVGHCESAAGVAGVTKVLLQMKHQKIVPSLHSAKLNPHIDFDNTPFIVNQTLKAWQPPVIDGRQVSRIAGVSSFGAGGSNAHIIIEEYSEQEHSVLNNQTIKRRQDDSWPTKVIVLSARTEAQLRQKCSELIGFIECNESSIDLHGMAYTLQVGREAMGERLGLIVSSLTELSEKLNAFISGAEDIEDLYLGKVKDHRETLSLFSSDNDMQRTLDKWITDRKLTKLLDLWVKGLALDWNKLYEQDFSQGIQPQLISLPTYPFAQDKYWIDPLEVSAQIVSGQAISGDSNSLIQGGIKPIHPVLHTNTSDLFQQSYQTSFSGKEFFFQSDFSIRHQSNQKVLPTSVYIEMARAAIENAMPDSEAFVLELHDIVWAQPIVVEESRSVSIALLAKDKEQIDFEIYNQEQDVVHCQGHGVLSRNPAPTKLDLIFLKKQLEKTNTNSPGLPNLFNRNLTSIYAGNNQLLAELTIGDNDRLTTDYVLHPNWLDAMLQALLSLTEGSQSAGLTLLPLSLSSIRIIFPGAKKMFAWIRFSNEQGSANAKLDIDWCDEHGNVCIQVKGAEYAISRQAVQPRQNLPVVDDESESNKKTAEANSLVDIGIGASKNVIDNSLSKKIELTEIHSEIVQIQTEKPQGITLTSASKLVTDSSNFIEKSPTVNRLAMSESITLSNAVFSDNKAGSTQGEMNSSQAMVNLYNNGNGIYTIKINQVADGNVVLSERAISELKSALEIAQQESQIKILLLKGTDDYFLSGEQQSHNSAIEQKLYQKLVEFPYPVIAVMKGSATKVGFLVGALCDFMICSEEASYQYADFDTHSFPSAAEQKLLVERFDMMAAEELLDGKESIQGTQLRANGWSCLITPKVDVDLKADKLAQELAEKPQQALKLLKLHLARNLIELVAELTPVSQELEKLQSESDKTTAKQKSAIASPVKYIRLSTHNDNILIVRILQSKKKFSTASLIGYLSKIFSQVNQNVHYKAVILASEHAEFLPQAEKDKQGQLLNDFQTLLLSIATPVIVAFEANASALAMAVAQLCDGIIYHDKGKYSFASNEHSVDFLTKAEVLLSHRFGDYSARNLLLAQSNYSGVELKQRHTHQIIVDKKQVIEQALELAGRWSQNSLSFLTAKKKRSNQIIQEKIKQIPLSHELNTGLKKTSPVDKPTLVELQSSVVSATTHPEGILVVKMEDRKAKNMFSDALVEGMNEVFAHIDQSPDYKVIVLTGYDSYFSSGGTKESLLDIQQGKSKFTDTQTFQLAMKCRLPVIAAMQGHGIGAGFALGLFADFVLLSEESHYVSPYMNYGFTPGAAATFISPLRMGYDLARESLLTAREYEGKALQTKGLQLSVLPRQKVLSTAIDLARQIARYSQSQLMALKHQWTYHLHQPLQDTCALELAMHDETFVGESNTLKQIQKNFFDQIASRDDVPQLSATATARAVEEKAVNLTSTANTVNKNSSLTVSMITAAIKKLLADELHMDVAEAEEDAQFVDLGLDSITGVTWVRKINDKYQTTIEATKVYSFPTLTEFAKFVKTEIDAQADSSSQSEIQTQSRTAAPTVTVAKSVHTEAAISNVAQDSQVAEAADEKTIEINSVNINSSQVTTTLKKLLADELHMSTTEIDEDAQFVDLGLDSITGVTWVRKINDKYQLSIEATRVYSYPTLKEFSTFVQTESVKTQQITDDLSAEIAPETVAQVGRNSDAQVKGLPPTRTEIPNVQQFDVESTYTQLISWRKNNSKLRAESRTQDHTQPIAVIGMAGQFPQANDLDEFWDNIASAKNCITSIPSQRWDLDTYYQEGAPTPGKTNSQWVGAMDGYDLFDPLFFTISPTEAETMEPQQRVFLQACWHTIEDAGYNAQALSGSRCGVFVGCAAGDYNLLSREQQISAQGFTGGAASILGARISYFLNLQGPCLSIDTACSSSLVAIANACDSLNSAGSDLALAGGVYVMAGPDMHIKSSQAGMLSTDGRCFAFDQRANGFVPGEGVGVVMLKRLADAERDQDIIQGVIKGWGVNQDGKTNGITAPNADSQTRLQQEVYDKFKIDPANIQLIEAHGTGTKLGDPIEVAGLKESFKKYTDKKDYCALGSVKSNIGHCLTAAAVAGLIKLILAMKHKQLPPTINFEKVNEHIGLDNSPFYINDKLQPWEVSKDERRQAAISSFGFSGTNAHMVIAEYSSSGIVNNQVVKKAVDSINENGKLMIPLSARNEEQLFQIAGNLLQFISKQKASIQLSEVAYTLQVGREPMEERVGFMVNSIEHLIEKLEVFVSSGKDEGVENIEDAFRGQVRGNKESMRIISQDDDMKNAIIQNWMSSRKLSKLLDLWVKGLDLDWNKLYGKLKPQRINLPTYPFARERYWLEKDVVATHATAENSSNSTEHLNNVLHPLLHINTAELTQQGYRANFANDEQHQLSNDDPANVPSAQRVRRVSLPTYPFAKERCWIDVSAKEQNIETATKPDKLRVVKNLESIENIINKVDDDSIETNQAVKLLKNLA</sequence>
<comment type="subcellular location">
    <subcellularLocation>
        <location evidence="2">Cytoplasm</location>
    </subcellularLocation>
</comment>
<dbReference type="Pfam" id="PF21089">
    <property type="entry name" value="PKS_DH_N"/>
    <property type="match status" value="1"/>
</dbReference>
<dbReference type="SUPFAM" id="SSF47336">
    <property type="entry name" value="ACP-like"/>
    <property type="match status" value="3"/>
</dbReference>
<dbReference type="PROSITE" id="PS00166">
    <property type="entry name" value="ENOYL_COA_HYDRATASE"/>
    <property type="match status" value="1"/>
</dbReference>
<dbReference type="Pfam" id="PF08659">
    <property type="entry name" value="KR"/>
    <property type="match status" value="1"/>
</dbReference>
<evidence type="ECO:0000256" key="9">
    <source>
        <dbReference type="ARBA" id="ARBA00022679"/>
    </source>
</evidence>
<evidence type="ECO:0000256" key="8">
    <source>
        <dbReference type="ARBA" id="ARBA00022553"/>
    </source>
</evidence>
<dbReference type="GO" id="GO:0004312">
    <property type="term" value="F:fatty acid synthase activity"/>
    <property type="evidence" value="ECO:0007669"/>
    <property type="project" value="TreeGrafter"/>
</dbReference>